<protein>
    <submittedName>
        <fullName evidence="9">Beta-mannosidase</fullName>
    </submittedName>
</protein>
<evidence type="ECO:0000313" key="10">
    <source>
        <dbReference type="Proteomes" id="UP000287394"/>
    </source>
</evidence>
<feature type="domain" description="Glycoside hydrolase family 2 catalytic" evidence="5">
    <location>
        <begin position="359"/>
        <end position="493"/>
    </location>
</feature>
<dbReference type="EMBL" id="AP025739">
    <property type="protein sequence ID" value="BDI29057.1"/>
    <property type="molecule type" value="Genomic_DNA"/>
</dbReference>
<dbReference type="SUPFAM" id="SSF49785">
    <property type="entry name" value="Galactose-binding domain-like"/>
    <property type="match status" value="1"/>
</dbReference>
<name>A0A402CUR6_9BACT</name>
<sequence length="1031" mass="111922">MRPNTRISLTLAALACAAPGAHAADLPASVAISGGWKLQTEAKVGAAGDSVSGAQYKTSGWYDAVVPGTVLTTLVQAGVYPEPLYGENNRAIPESLNKSNYWYRTTFTVPRGYAGKAVWLRFDGINYTANVWINGHSAGEIQGAFTRGVFDVTPYVKPGATSVLAVEVHPQPHPGVPHEHTQATGTGGNGGITALDGPTFLCTIGWDWMPGIRDRDTGIWRDVTLSATGPVTLTDTDVVSDLPTPKLDVADLTVQTTLHNTTGQAQSGELIGAFGGVTFHKPITLAAAETKLLTLTSADTPQLRVQNPKLWWPNGYGPQNLYHLQLKFVAKNDTSDVTNTNFGVRKITYEVPSSENLTLSVNNVPIMVRGGDWGMDDAMKRVTAKRIDAQVRMHKLANLNMIRNWVGQSTSQYLYDACDKYGIMLWDEFFQPNPSDGPNPSDEALYLANVREKILRFRSHPSIAVWCGRNEGPPPPGINAGIQALMTELDPKRHYQPSSTDGRGVHSGGPYCYQEPRKLYSFNEPFKTEIGGVSVPTLEGVRLMMPEKDWTEINDDWAEHDLCAGAQGGDWYPKTLSARFGKAATFEDFVRKAQLANYEYHRAVYEGRNSKLFAPASGVILWMSHPAQPSFVWQLYSYDLEPNASLFGARKGNEMVHIQMNQSDWRLIAVNNSARPIANLTATATVLNLDGSVQYTRDFPVSAPSAATSDVGAIDWPANLSPVHFVKLTLRDSLKQLVSENFYWRADPAHEDDFSALGSLPTVPLTASAVAHDSGANRQIVVTLQNPAKVVALMTHLQLRRQRSGARVLPAFYSDNYVSLLPGETRTITIDAAKEDFAGETPQVVIDGWNATVAPKDAGASGVSFAPNNHAAETHTFVRNIHILKNINSGGAAVGIFSADGNFSDGNVYGSDAVVDTSAPNAGPAALYQTERWGNLTYNLPVAPADAKRAFTVRLHFAENKYESAGQRKFAVTINGKRVLNEFDIFAEAGGSKKALVKDFPGIVPNADGEIVIDFIKGSADEAKVCGVQIF</sequence>
<dbReference type="SUPFAM" id="SSF49303">
    <property type="entry name" value="beta-Galactosidase/glucuronidase domain"/>
    <property type="match status" value="3"/>
</dbReference>
<evidence type="ECO:0000259" key="6">
    <source>
        <dbReference type="Pfam" id="PF11721"/>
    </source>
</evidence>
<dbReference type="Gene3D" id="2.60.40.10">
    <property type="entry name" value="Immunoglobulins"/>
    <property type="match status" value="3"/>
</dbReference>
<dbReference type="Gene3D" id="3.20.20.80">
    <property type="entry name" value="Glycosidases"/>
    <property type="match status" value="1"/>
</dbReference>
<dbReference type="Gene3D" id="2.60.120.260">
    <property type="entry name" value="Galactose-binding domain-like"/>
    <property type="match status" value="1"/>
</dbReference>
<evidence type="ECO:0000259" key="5">
    <source>
        <dbReference type="Pfam" id="PF02836"/>
    </source>
</evidence>
<evidence type="ECO:0000313" key="9">
    <source>
        <dbReference type="EMBL" id="BDI29057.1"/>
    </source>
</evidence>
<feature type="domain" description="Exo-beta-D-glucosaminidase Ig-fold" evidence="7">
    <location>
        <begin position="741"/>
        <end position="850"/>
    </location>
</feature>
<dbReference type="Pfam" id="PF11721">
    <property type="entry name" value="Malectin"/>
    <property type="match status" value="1"/>
</dbReference>
<dbReference type="Pfam" id="PF18368">
    <property type="entry name" value="Ig_GlcNase"/>
    <property type="match status" value="1"/>
</dbReference>
<keyword evidence="2" id="KW-0378">Hydrolase</keyword>
<dbReference type="InterPro" id="IPR043534">
    <property type="entry name" value="EBDG/EBM"/>
</dbReference>
<dbReference type="InterPro" id="IPR054593">
    <property type="entry name" value="Beta-mannosidase-like_N2"/>
</dbReference>
<dbReference type="InterPro" id="IPR017853">
    <property type="entry name" value="GH"/>
</dbReference>
<feature type="domain" description="Malectin" evidence="6">
    <location>
        <begin position="887"/>
        <end position="1000"/>
    </location>
</feature>
<organism evidence="9 10">
    <name type="scientific">Capsulimonas corticalis</name>
    <dbReference type="NCBI Taxonomy" id="2219043"/>
    <lineage>
        <taxon>Bacteria</taxon>
        <taxon>Bacillati</taxon>
        <taxon>Armatimonadota</taxon>
        <taxon>Armatimonadia</taxon>
        <taxon>Capsulimonadales</taxon>
        <taxon>Capsulimonadaceae</taxon>
        <taxon>Capsulimonas</taxon>
    </lineage>
</organism>
<accession>A0A402CUR6</accession>
<dbReference type="InterPro" id="IPR036156">
    <property type="entry name" value="Beta-gal/glucu_dom_sf"/>
</dbReference>
<feature type="domain" description="Beta-mannosidase-like galactose-binding" evidence="8">
    <location>
        <begin position="55"/>
        <end position="221"/>
    </location>
</feature>
<dbReference type="Pfam" id="PF22666">
    <property type="entry name" value="Glyco_hydro_2_N2"/>
    <property type="match status" value="1"/>
</dbReference>
<dbReference type="Proteomes" id="UP000287394">
    <property type="component" value="Chromosome"/>
</dbReference>
<dbReference type="InterPro" id="IPR006103">
    <property type="entry name" value="Glyco_hydro_2_cat"/>
</dbReference>
<feature type="domain" description="Glycoside hydrolase family 2 immunoglobulin-like beta-sandwich" evidence="4">
    <location>
        <begin position="234"/>
        <end position="345"/>
    </location>
</feature>
<dbReference type="GO" id="GO:0005975">
    <property type="term" value="P:carbohydrate metabolic process"/>
    <property type="evidence" value="ECO:0007669"/>
    <property type="project" value="InterPro"/>
</dbReference>
<dbReference type="Gene3D" id="2.60.120.430">
    <property type="entry name" value="Galactose-binding lectin"/>
    <property type="match status" value="1"/>
</dbReference>
<evidence type="ECO:0000259" key="7">
    <source>
        <dbReference type="Pfam" id="PF18368"/>
    </source>
</evidence>
<dbReference type="InterPro" id="IPR013783">
    <property type="entry name" value="Ig-like_fold"/>
</dbReference>
<keyword evidence="3" id="KW-0326">Glycosidase</keyword>
<keyword evidence="10" id="KW-1185">Reference proteome</keyword>
<evidence type="ECO:0000256" key="1">
    <source>
        <dbReference type="ARBA" id="ARBA00007401"/>
    </source>
</evidence>
<dbReference type="PANTHER" id="PTHR43536">
    <property type="entry name" value="MANNOSYLGLYCOPROTEIN ENDO-BETA-MANNOSIDASE"/>
    <property type="match status" value="1"/>
</dbReference>
<dbReference type="RefSeq" id="WP_119321104.1">
    <property type="nucleotide sequence ID" value="NZ_AP025739.1"/>
</dbReference>
<evidence type="ECO:0000256" key="3">
    <source>
        <dbReference type="ARBA" id="ARBA00023295"/>
    </source>
</evidence>
<dbReference type="AlphaFoldDB" id="A0A402CUR6"/>
<reference evidence="9 10" key="1">
    <citation type="journal article" date="2019" name="Int. J. Syst. Evol. Microbiol.">
        <title>Capsulimonas corticalis gen. nov., sp. nov., an aerobic capsulated bacterium, of a novel bacterial order, Capsulimonadales ord. nov., of the class Armatimonadia of the phylum Armatimonadetes.</title>
        <authorList>
            <person name="Li J."/>
            <person name="Kudo C."/>
            <person name="Tonouchi A."/>
        </authorList>
    </citation>
    <scope>NUCLEOTIDE SEQUENCE [LARGE SCALE GENOMIC DNA]</scope>
    <source>
        <strain evidence="9 10">AX-7</strain>
    </source>
</reference>
<dbReference type="Pfam" id="PF02836">
    <property type="entry name" value="Glyco_hydro_2_C"/>
    <property type="match status" value="1"/>
</dbReference>
<evidence type="ECO:0000259" key="4">
    <source>
        <dbReference type="Pfam" id="PF00703"/>
    </source>
</evidence>
<comment type="similarity">
    <text evidence="1">Belongs to the glycosyl hydrolase 2 family.</text>
</comment>
<dbReference type="GO" id="GO:0004553">
    <property type="term" value="F:hydrolase activity, hydrolyzing O-glycosyl compounds"/>
    <property type="evidence" value="ECO:0007669"/>
    <property type="project" value="InterPro"/>
</dbReference>
<dbReference type="InterPro" id="IPR041351">
    <property type="entry name" value="Ig_GlcNase"/>
</dbReference>
<dbReference type="KEGG" id="ccot:CCAX7_11080"/>
<dbReference type="InterPro" id="IPR021720">
    <property type="entry name" value="Malectin_dom"/>
</dbReference>
<dbReference type="Pfam" id="PF00703">
    <property type="entry name" value="Glyco_hydro_2"/>
    <property type="match status" value="1"/>
</dbReference>
<dbReference type="PANTHER" id="PTHR43536:SF1">
    <property type="entry name" value="MANNOSYLGLYCOPROTEIN ENDO-BETA-MANNOSIDASE"/>
    <property type="match status" value="1"/>
</dbReference>
<gene>
    <name evidence="9" type="ORF">CCAX7_11080</name>
</gene>
<dbReference type="OrthoDB" id="9801077at2"/>
<dbReference type="InterPro" id="IPR006102">
    <property type="entry name" value="Ig-like_GH2"/>
</dbReference>
<evidence type="ECO:0000256" key="2">
    <source>
        <dbReference type="ARBA" id="ARBA00022801"/>
    </source>
</evidence>
<evidence type="ECO:0000259" key="8">
    <source>
        <dbReference type="Pfam" id="PF22666"/>
    </source>
</evidence>
<dbReference type="SUPFAM" id="SSF51445">
    <property type="entry name" value="(Trans)glycosidases"/>
    <property type="match status" value="1"/>
</dbReference>
<dbReference type="InterPro" id="IPR008979">
    <property type="entry name" value="Galactose-bd-like_sf"/>
</dbReference>
<proteinExistence type="inferred from homology"/>